<dbReference type="Proteomes" id="UP001176429">
    <property type="component" value="Unassembled WGS sequence"/>
</dbReference>
<dbReference type="EMBL" id="JAUQSY010000011">
    <property type="protein sequence ID" value="MDO7876467.1"/>
    <property type="molecule type" value="Genomic_DNA"/>
</dbReference>
<reference evidence="2" key="1">
    <citation type="submission" date="2023-07" db="EMBL/GenBank/DDBJ databases">
        <authorList>
            <person name="Kim M.K."/>
        </authorList>
    </citation>
    <scope>NUCLEOTIDE SEQUENCE</scope>
    <source>
        <strain evidence="2">ASUV-10-1</strain>
    </source>
</reference>
<accession>A0ABT9BE24</accession>
<evidence type="ECO:0000256" key="1">
    <source>
        <dbReference type="SAM" id="MobiDB-lite"/>
    </source>
</evidence>
<feature type="compositionally biased region" description="Basic and acidic residues" evidence="1">
    <location>
        <begin position="103"/>
        <end position="115"/>
    </location>
</feature>
<gene>
    <name evidence="2" type="ORF">Q5H93_17110</name>
</gene>
<comment type="caution">
    <text evidence="2">The sequence shown here is derived from an EMBL/GenBank/DDBJ whole genome shotgun (WGS) entry which is preliminary data.</text>
</comment>
<proteinExistence type="predicted"/>
<evidence type="ECO:0000313" key="3">
    <source>
        <dbReference type="Proteomes" id="UP001176429"/>
    </source>
</evidence>
<keyword evidence="3" id="KW-1185">Reference proteome</keyword>
<protein>
    <submittedName>
        <fullName evidence="2">Uncharacterized protein</fullName>
    </submittedName>
</protein>
<feature type="region of interest" description="Disordered" evidence="1">
    <location>
        <begin position="86"/>
        <end position="115"/>
    </location>
</feature>
<evidence type="ECO:0000313" key="2">
    <source>
        <dbReference type="EMBL" id="MDO7876467.1"/>
    </source>
</evidence>
<organism evidence="2 3">
    <name type="scientific">Hymenobacter aranciens</name>
    <dbReference type="NCBI Taxonomy" id="3063996"/>
    <lineage>
        <taxon>Bacteria</taxon>
        <taxon>Pseudomonadati</taxon>
        <taxon>Bacteroidota</taxon>
        <taxon>Cytophagia</taxon>
        <taxon>Cytophagales</taxon>
        <taxon>Hymenobacteraceae</taxon>
        <taxon>Hymenobacter</taxon>
    </lineage>
</organism>
<sequence>MRTITLTAENEQDYELVLKLAQRLGLEYREETLAAPAAESAAPYSLPDLSHLSREELLAVIDEGGDGKSFPAPLTEAERQHHLRILAQGGSGKSIPDPLAWQREIRADRPLPGRD</sequence>
<name>A0ABT9BE24_9BACT</name>
<dbReference type="RefSeq" id="WP_305007833.1">
    <property type="nucleotide sequence ID" value="NZ_JAUQSY010000011.1"/>
</dbReference>